<dbReference type="HOGENOM" id="CLU_082825_0_1_6"/>
<dbReference type="STRING" id="703.SAMEA2665130_01650"/>
<dbReference type="PANTHER" id="PTHR35332">
    <property type="entry name" value="REGULATION OF ENOLASE PROTEIN 1"/>
    <property type="match status" value="1"/>
</dbReference>
<proteinExistence type="predicted"/>
<dbReference type="InterPro" id="IPR013320">
    <property type="entry name" value="ConA-like_dom_sf"/>
</dbReference>
<dbReference type="InterPro" id="IPR015987">
    <property type="entry name" value="UCP022704"/>
</dbReference>
<comment type="caution">
    <text evidence="1">The sequence shown here is derived from an EMBL/GenBank/DDBJ whole genome shotgun (WGS) entry which is preliminary data.</text>
</comment>
<reference evidence="1 2" key="1">
    <citation type="journal article" date="2013" name="Genome Announc.">
        <title>Genome Sequence of Plesiomonas shigelloides Strain 302-73 (Serotype O1).</title>
        <authorList>
            <person name="Pique N."/>
            <person name="Aquilini E."/>
            <person name="Alioto T."/>
            <person name="Minana-Galbis D."/>
            <person name="Tomas J.M."/>
        </authorList>
    </citation>
    <scope>NUCLEOTIDE SEQUENCE [LARGE SCALE GENOMIC DNA]</scope>
    <source>
        <strain evidence="1 2">302-73</strain>
    </source>
</reference>
<dbReference type="PANTHER" id="PTHR35332:SF2">
    <property type="entry name" value="REGULATION OF ENOLASE PROTEIN 1"/>
    <property type="match status" value="1"/>
</dbReference>
<evidence type="ECO:0000313" key="2">
    <source>
        <dbReference type="Proteomes" id="UP000014012"/>
    </source>
</evidence>
<dbReference type="AlphaFoldDB" id="R8AQ61"/>
<organism evidence="1 2">
    <name type="scientific">Plesiomonas shigelloides 302-73</name>
    <dbReference type="NCBI Taxonomy" id="1315976"/>
    <lineage>
        <taxon>Bacteria</taxon>
        <taxon>Pseudomonadati</taxon>
        <taxon>Pseudomonadota</taxon>
        <taxon>Gammaproteobacteria</taxon>
        <taxon>Enterobacterales</taxon>
        <taxon>Enterobacteriaceae</taxon>
        <taxon>Plesiomonas</taxon>
    </lineage>
</organism>
<evidence type="ECO:0008006" key="3">
    <source>
        <dbReference type="Google" id="ProtNLM"/>
    </source>
</evidence>
<evidence type="ECO:0000313" key="1">
    <source>
        <dbReference type="EMBL" id="EON88469.1"/>
    </source>
</evidence>
<dbReference type="SUPFAM" id="SSF49899">
    <property type="entry name" value="Concanavalin A-like lectins/glucanases"/>
    <property type="match status" value="1"/>
</dbReference>
<name>R8AQ61_PLESH</name>
<dbReference type="Proteomes" id="UP000014012">
    <property type="component" value="Unassembled WGS sequence"/>
</dbReference>
<keyword evidence="2" id="KW-1185">Reference proteome</keyword>
<dbReference type="PIRSF" id="PIRSF022704">
    <property type="entry name" value="UCP022704"/>
    <property type="match status" value="1"/>
</dbReference>
<dbReference type="PATRIC" id="fig|1315976.3.peg.1996"/>
<dbReference type="Pfam" id="PF07081">
    <property type="entry name" value="DUF1349"/>
    <property type="match status" value="1"/>
</dbReference>
<dbReference type="InterPro" id="IPR009784">
    <property type="entry name" value="DUF1349"/>
</dbReference>
<accession>R8AQ61</accession>
<sequence length="208" mass="23904">MDFTVGKWIYKPKISEVTSEFVSITTEPKTDFWQRSYYGFRNDNAPALLIEVEQNFTFTVKVSFDYQALFDQCGIIIYLDNENWVKASIEYENPTFSRLGSVVTNLGYSDWATSDIPLPKEIWYRLNRRGPDFLIESSFDGQAFKQMRIFHLHKLGETTPEMGKCNPPLAAPNSVQFGVYACSPSESSFIAKFTEMNLEPCKWLAHVA</sequence>
<dbReference type="EMBL" id="AQQO01000340">
    <property type="protein sequence ID" value="EON88469.1"/>
    <property type="molecule type" value="Genomic_DNA"/>
</dbReference>
<gene>
    <name evidence="1" type="ORF">PLESHI_10640</name>
</gene>
<dbReference type="Gene3D" id="2.60.120.200">
    <property type="match status" value="1"/>
</dbReference>
<protein>
    <recommendedName>
        <fullName evidence="3">DUF1349 domain-containing protein</fullName>
    </recommendedName>
</protein>